<dbReference type="PANTHER" id="PTHR42798">
    <property type="entry name" value="LIPOPROTEIN-RELEASING SYSTEM ATP-BINDING PROTEIN LOLD"/>
    <property type="match status" value="1"/>
</dbReference>
<gene>
    <name evidence="3" type="ORF">BVAVS116_N0010</name>
</gene>
<sequence length="114" mass="13233">MKLSVNTINKSYKIFKEIVHTNKYISFSLKSKDMVWLSGPTGSGKTTLIDLISGIDIIDSGEIVLDCFVLSSMKDKQRTFFRKCNIEKDVIGLFVLHNFSLEEFANRFFQNRRW</sequence>
<dbReference type="AlphaFoldDB" id="C0R9H5"/>
<protein>
    <submittedName>
        <fullName evidence="3">ABC transporter, ATP-binding protein</fullName>
    </submittedName>
</protein>
<name>C0R9H5_BORVA</name>
<evidence type="ECO:0000259" key="2">
    <source>
        <dbReference type="Pfam" id="PF00005"/>
    </source>
</evidence>
<dbReference type="PANTHER" id="PTHR42798:SF7">
    <property type="entry name" value="ALPHA-D-RIBOSE 1-METHYLPHOSPHONATE 5-TRIPHOSPHATE SYNTHASE SUBUNIT PHNL"/>
    <property type="match status" value="1"/>
</dbReference>
<dbReference type="GO" id="GO:0016887">
    <property type="term" value="F:ATP hydrolysis activity"/>
    <property type="evidence" value="ECO:0007669"/>
    <property type="project" value="InterPro"/>
</dbReference>
<reference evidence="3 4" key="1">
    <citation type="journal article" date="2012" name="J. Bacteriol.">
        <title>Whole-Genome Sequences of Borrelia bissettii, Borrelia valaisiana, and Borrelia spielmanii.</title>
        <authorList>
            <person name="Schutzer S.E."/>
            <person name="Fraser-Liggett C.M."/>
            <person name="Qiu W.G."/>
            <person name="Kraiczy P."/>
            <person name="Mongodin E.F."/>
            <person name="Dunn J.J."/>
            <person name="Luft B.J."/>
            <person name="Casjens S.R."/>
        </authorList>
    </citation>
    <scope>NUCLEOTIDE SEQUENCE [LARGE SCALE GENOMIC DNA]</scope>
    <source>
        <strain evidence="3 4">VS116</strain>
        <plasmid evidence="3">VS116_lp28-8</plasmid>
    </source>
</reference>
<feature type="domain" description="ABC transporter" evidence="2">
    <location>
        <begin position="24"/>
        <end position="72"/>
    </location>
</feature>
<dbReference type="EMBL" id="CP001442">
    <property type="protein sequence ID" value="ACN53105.1"/>
    <property type="molecule type" value="Genomic_DNA"/>
</dbReference>
<dbReference type="InterPro" id="IPR027417">
    <property type="entry name" value="P-loop_NTPase"/>
</dbReference>
<evidence type="ECO:0000313" key="4">
    <source>
        <dbReference type="Proteomes" id="UP000006163"/>
    </source>
</evidence>
<geneLocation type="plasmid" evidence="3 4">
    <name>VS116_lp28-8</name>
</geneLocation>
<dbReference type="SUPFAM" id="SSF52540">
    <property type="entry name" value="P-loop containing nucleoside triphosphate hydrolases"/>
    <property type="match status" value="1"/>
</dbReference>
<keyword evidence="4" id="KW-1185">Reference proteome</keyword>
<dbReference type="HOGENOM" id="CLU_2116287_0_0_12"/>
<dbReference type="RefSeq" id="WP_012665428.1">
    <property type="nucleotide sequence ID" value="NC_012169.1"/>
</dbReference>
<dbReference type="GO" id="GO:0005524">
    <property type="term" value="F:ATP binding"/>
    <property type="evidence" value="ECO:0007669"/>
    <property type="project" value="UniProtKB-KW"/>
</dbReference>
<dbReference type="InterPro" id="IPR003439">
    <property type="entry name" value="ABC_transporter-like_ATP-bd"/>
</dbReference>
<evidence type="ECO:0000313" key="3">
    <source>
        <dbReference type="EMBL" id="ACN53105.1"/>
    </source>
</evidence>
<dbReference type="GeneID" id="63641957"/>
<dbReference type="Proteomes" id="UP000006163">
    <property type="component" value="Plasmid VS116_lp28-8"/>
</dbReference>
<keyword evidence="3" id="KW-0547">Nucleotide-binding</keyword>
<keyword evidence="3" id="KW-0614">Plasmid</keyword>
<dbReference type="Gene3D" id="3.40.50.300">
    <property type="entry name" value="P-loop containing nucleotide triphosphate hydrolases"/>
    <property type="match status" value="1"/>
</dbReference>
<organism evidence="3 4">
    <name type="scientific">Borreliella valaisiana VS116</name>
    <dbReference type="NCBI Taxonomy" id="445987"/>
    <lineage>
        <taxon>Bacteria</taxon>
        <taxon>Pseudomonadati</taxon>
        <taxon>Spirochaetota</taxon>
        <taxon>Spirochaetia</taxon>
        <taxon>Spirochaetales</taxon>
        <taxon>Borreliaceae</taxon>
        <taxon>Borreliella</taxon>
    </lineage>
</organism>
<evidence type="ECO:0000256" key="1">
    <source>
        <dbReference type="ARBA" id="ARBA00005417"/>
    </source>
</evidence>
<proteinExistence type="inferred from homology"/>
<dbReference type="Pfam" id="PF00005">
    <property type="entry name" value="ABC_tran"/>
    <property type="match status" value="1"/>
</dbReference>
<keyword evidence="3" id="KW-0067">ATP-binding</keyword>
<comment type="similarity">
    <text evidence="1">Belongs to the ABC transporter superfamily.</text>
</comment>
<accession>C0R9H5</accession>